<name>A0A540N7A3_MALBA</name>
<dbReference type="Proteomes" id="UP000315295">
    <property type="component" value="Unassembled WGS sequence"/>
</dbReference>
<keyword evidence="3" id="KW-1185">Reference proteome</keyword>
<evidence type="ECO:0000313" key="2">
    <source>
        <dbReference type="EMBL" id="TQE06360.1"/>
    </source>
</evidence>
<protein>
    <recommendedName>
        <fullName evidence="1">Reverse transcriptase zinc-binding domain-containing protein</fullName>
    </recommendedName>
</protein>
<gene>
    <name evidence="2" type="ORF">C1H46_007994</name>
</gene>
<organism evidence="2 3">
    <name type="scientific">Malus baccata</name>
    <name type="common">Siberian crab apple</name>
    <name type="synonym">Pyrus baccata</name>
    <dbReference type="NCBI Taxonomy" id="106549"/>
    <lineage>
        <taxon>Eukaryota</taxon>
        <taxon>Viridiplantae</taxon>
        <taxon>Streptophyta</taxon>
        <taxon>Embryophyta</taxon>
        <taxon>Tracheophyta</taxon>
        <taxon>Spermatophyta</taxon>
        <taxon>Magnoliopsida</taxon>
        <taxon>eudicotyledons</taxon>
        <taxon>Gunneridae</taxon>
        <taxon>Pentapetalae</taxon>
        <taxon>rosids</taxon>
        <taxon>fabids</taxon>
        <taxon>Rosales</taxon>
        <taxon>Rosaceae</taxon>
        <taxon>Amygdaloideae</taxon>
        <taxon>Maleae</taxon>
        <taxon>Malus</taxon>
    </lineage>
</organism>
<comment type="caution">
    <text evidence="2">The sequence shown here is derived from an EMBL/GenBank/DDBJ whole genome shotgun (WGS) entry which is preliminary data.</text>
</comment>
<dbReference type="Pfam" id="PF13966">
    <property type="entry name" value="zf-RVT"/>
    <property type="match status" value="1"/>
</dbReference>
<dbReference type="EMBL" id="VIEB01000104">
    <property type="protein sequence ID" value="TQE06360.1"/>
    <property type="molecule type" value="Genomic_DNA"/>
</dbReference>
<sequence length="83" mass="9295">MHFPDINGVLFFSWWECIRWSMASNLEGTGAAKSEGVWLRVCTDALATRSNLIKKGVRLDVSCPRCDGLCETAQHVLRDCSFS</sequence>
<evidence type="ECO:0000313" key="3">
    <source>
        <dbReference type="Proteomes" id="UP000315295"/>
    </source>
</evidence>
<feature type="domain" description="Reverse transcriptase zinc-binding" evidence="1">
    <location>
        <begin position="36"/>
        <end position="83"/>
    </location>
</feature>
<proteinExistence type="predicted"/>
<reference evidence="2 3" key="1">
    <citation type="journal article" date="2019" name="G3 (Bethesda)">
        <title>Sequencing of a Wild Apple (Malus baccata) Genome Unravels the Differences Between Cultivated and Wild Apple Species Regarding Disease Resistance and Cold Tolerance.</title>
        <authorList>
            <person name="Chen X."/>
        </authorList>
    </citation>
    <scope>NUCLEOTIDE SEQUENCE [LARGE SCALE GENOMIC DNA]</scope>
    <source>
        <strain evidence="3">cv. Shandingzi</strain>
        <tissue evidence="2">Leaves</tissue>
    </source>
</reference>
<evidence type="ECO:0000259" key="1">
    <source>
        <dbReference type="Pfam" id="PF13966"/>
    </source>
</evidence>
<dbReference type="AlphaFoldDB" id="A0A540N7A3"/>
<dbReference type="InterPro" id="IPR026960">
    <property type="entry name" value="RVT-Znf"/>
</dbReference>
<accession>A0A540N7A3</accession>